<reference evidence="2" key="2">
    <citation type="submission" date="2020-03" db="EMBL/GenBank/DDBJ databases">
        <title>Walnut 2.0.</title>
        <authorList>
            <person name="Marrano A."/>
            <person name="Britton M."/>
            <person name="Zimin A.V."/>
            <person name="Zaini P.A."/>
            <person name="Workman R."/>
            <person name="Puiu D."/>
            <person name="Bianco L."/>
            <person name="Allen B.J."/>
            <person name="Troggio M."/>
            <person name="Leslie C.A."/>
            <person name="Timp W."/>
            <person name="Dendekar A."/>
            <person name="Salzberg S.L."/>
            <person name="Neale D.B."/>
        </authorList>
    </citation>
    <scope>NUCLEOTIDE SEQUENCE</scope>
    <source>
        <tissue evidence="2">Leaves</tissue>
    </source>
</reference>
<dbReference type="RefSeq" id="XP_018842202.2">
    <property type="nucleotide sequence ID" value="XM_018986657.2"/>
</dbReference>
<accession>A0A833Y4C2</accession>
<feature type="compositionally biased region" description="Low complexity" evidence="1">
    <location>
        <begin position="39"/>
        <end position="52"/>
    </location>
</feature>
<name>A0A833Y4C2_JUGRE</name>
<sequence>MHHHHEHRSSRPLRLKVVSTMGANLTCCLHSNSEREVKSASSNGSAHESSNSTRGSSIIKLLKRPEYWKTKKVMKKRQSPHQPDHHKSMITKVGKLTLEDLLIMASPGRADRFSGGPELYVFSSPANYKRVHPSSSTGSVDTALSSKAKDSFCLKRSRVLHMSAGKAAEGESESSLIISTNQSGKLKKKVRFRLPEEGDIIVFQSPDSDHDDREYCS</sequence>
<dbReference type="OrthoDB" id="1671024at2759"/>
<organism evidence="2 3">
    <name type="scientific">Juglans regia</name>
    <name type="common">English walnut</name>
    <dbReference type="NCBI Taxonomy" id="51240"/>
    <lineage>
        <taxon>Eukaryota</taxon>
        <taxon>Viridiplantae</taxon>
        <taxon>Streptophyta</taxon>
        <taxon>Embryophyta</taxon>
        <taxon>Tracheophyta</taxon>
        <taxon>Spermatophyta</taxon>
        <taxon>Magnoliopsida</taxon>
        <taxon>eudicotyledons</taxon>
        <taxon>Gunneridae</taxon>
        <taxon>Pentapetalae</taxon>
        <taxon>rosids</taxon>
        <taxon>fabids</taxon>
        <taxon>Fagales</taxon>
        <taxon>Juglandaceae</taxon>
        <taxon>Juglans</taxon>
    </lineage>
</organism>
<evidence type="ECO:0000313" key="2">
    <source>
        <dbReference type="EMBL" id="KAF5474915.1"/>
    </source>
</evidence>
<feature type="region of interest" description="Disordered" evidence="1">
    <location>
        <begin position="33"/>
        <end position="56"/>
    </location>
</feature>
<evidence type="ECO:0000313" key="3">
    <source>
        <dbReference type="Proteomes" id="UP000619265"/>
    </source>
</evidence>
<dbReference type="AlphaFoldDB" id="A0A833Y4C2"/>
<evidence type="ECO:0000256" key="1">
    <source>
        <dbReference type="SAM" id="MobiDB-lite"/>
    </source>
</evidence>
<reference evidence="2" key="1">
    <citation type="submission" date="2015-10" db="EMBL/GenBank/DDBJ databases">
        <authorList>
            <person name="Martinez-Garcia P.J."/>
            <person name="Crepeau M.W."/>
            <person name="Puiu D."/>
            <person name="Gonzalez-Ibeas D."/>
            <person name="Whalen J."/>
            <person name="Stevens K."/>
            <person name="Paul R."/>
            <person name="Butterfield T."/>
            <person name="Britton M."/>
            <person name="Reagan R."/>
            <person name="Chakraborty S."/>
            <person name="Walawage S.L."/>
            <person name="Vasquez-Gross H.A."/>
            <person name="Cardeno C."/>
            <person name="Famula R."/>
            <person name="Pratt K."/>
            <person name="Kuruganti S."/>
            <person name="Aradhya M.K."/>
            <person name="Leslie C.A."/>
            <person name="Dandekar A.M."/>
            <person name="Salzberg S.L."/>
            <person name="Wegrzyn J.L."/>
            <person name="Langley C.H."/>
            <person name="Neale D.B."/>
        </authorList>
    </citation>
    <scope>NUCLEOTIDE SEQUENCE</scope>
    <source>
        <tissue evidence="2">Leaves</tissue>
    </source>
</reference>
<proteinExistence type="predicted"/>
<gene>
    <name evidence="2" type="ORF">F2P56_006767</name>
</gene>
<comment type="caution">
    <text evidence="2">The sequence shown here is derived from an EMBL/GenBank/DDBJ whole genome shotgun (WGS) entry which is preliminary data.</text>
</comment>
<dbReference type="EMBL" id="LIHL02000003">
    <property type="protein sequence ID" value="KAF5474915.1"/>
    <property type="molecule type" value="Genomic_DNA"/>
</dbReference>
<dbReference type="Proteomes" id="UP000619265">
    <property type="component" value="Unassembled WGS sequence"/>
</dbReference>
<dbReference type="KEGG" id="jre:109007114"/>
<protein>
    <submittedName>
        <fullName evidence="2">Uncharacterized protein</fullName>
    </submittedName>
</protein>
<dbReference type="Gramene" id="Jr03_12310_p1">
    <property type="protein sequence ID" value="cds.Jr03_12310_p1"/>
    <property type="gene ID" value="Jr03_12310"/>
</dbReference>